<reference evidence="2" key="1">
    <citation type="submission" date="2016-06" db="EMBL/GenBank/DDBJ databases">
        <authorList>
            <person name="Petersen J."/>
            <person name="Sayavedra L."/>
        </authorList>
    </citation>
    <scope>NUCLEOTIDE SEQUENCE [LARGE SCALE GENOMIC DNA]</scope>
    <source>
        <strain evidence="2">BazSymA</strain>
    </source>
</reference>
<sequence>MIENGGVTHNFESGPPKDHFLVIFLSGIKITQKNR</sequence>
<accession>A0A1H6KAV1</accession>
<proteinExistence type="predicted"/>
<evidence type="ECO:0000313" key="2">
    <source>
        <dbReference type="Proteomes" id="UP000198988"/>
    </source>
</evidence>
<evidence type="ECO:0000313" key="1">
    <source>
        <dbReference type="EMBL" id="SEH68600.1"/>
    </source>
</evidence>
<organism evidence="1 2">
    <name type="scientific">Bathymodiolus azoricus thioautotrophic gill symbiont</name>
    <dbReference type="NCBI Taxonomy" id="235205"/>
    <lineage>
        <taxon>Bacteria</taxon>
        <taxon>Pseudomonadati</taxon>
        <taxon>Pseudomonadota</taxon>
        <taxon>Gammaproteobacteria</taxon>
        <taxon>sulfur-oxidizing symbionts</taxon>
    </lineage>
</organism>
<gene>
    <name evidence="1" type="ORF">BAZSYMA_ACONTIG166660_0</name>
</gene>
<dbReference type="AlphaFoldDB" id="A0A1H6KAV1"/>
<name>A0A1H6KAV1_9GAMM</name>
<dbReference type="EMBL" id="CDSC02000101">
    <property type="protein sequence ID" value="SEH68600.1"/>
    <property type="molecule type" value="Genomic_DNA"/>
</dbReference>
<dbReference type="Proteomes" id="UP000198988">
    <property type="component" value="Unassembled WGS sequence"/>
</dbReference>
<protein>
    <submittedName>
        <fullName evidence="1">Uncharacterized protein</fullName>
    </submittedName>
</protein>